<evidence type="ECO:0000256" key="1">
    <source>
        <dbReference type="SAM" id="SignalP"/>
    </source>
</evidence>
<dbReference type="Proteomes" id="UP001199659">
    <property type="component" value="Chromosome"/>
</dbReference>
<sequence length="106" mass="12081">MFYAIFKKIKFQRLIFIPFLFLTAFSLHAELSGTLTIRGAVVDVPCVIETGFNQSHLLCRHNGQRKRYAVATEGVTNTHQESTISEIKTQIINKANNVYLTSISYR</sequence>
<dbReference type="RefSeq" id="WP_231827101.1">
    <property type="nucleotide sequence ID" value="NZ_CP087880.1"/>
</dbReference>
<name>A0ABY3S2Y4_9ENTR</name>
<accession>A0ABY3S2Y4</accession>
<keyword evidence="1" id="KW-0732">Signal</keyword>
<protein>
    <recommendedName>
        <fullName evidence="4">Type 1 fimbrial protein</fullName>
    </recommendedName>
</protein>
<keyword evidence="3" id="KW-1185">Reference proteome</keyword>
<organism evidence="2 3">
    <name type="scientific">Pseudocitrobacter corydidari</name>
    <dbReference type="NCBI Taxonomy" id="2891570"/>
    <lineage>
        <taxon>Bacteria</taxon>
        <taxon>Pseudomonadati</taxon>
        <taxon>Pseudomonadota</taxon>
        <taxon>Gammaproteobacteria</taxon>
        <taxon>Enterobacterales</taxon>
        <taxon>Enterobacteriaceae</taxon>
        <taxon>Pseudocitrobacter</taxon>
    </lineage>
</organism>
<dbReference type="EMBL" id="CP087880">
    <property type="protein sequence ID" value="UGS40289.1"/>
    <property type="molecule type" value="Genomic_DNA"/>
</dbReference>
<reference evidence="2 3" key="1">
    <citation type="journal article" date="2022" name="Int. J. Syst. Evol. Microbiol.">
        <title>Pseudocitrobacter corydidari sp. nov., isolated from the Asian emerald cockroach Corydidarum magnifica.</title>
        <authorList>
            <person name="Guzman J."/>
            <person name="Poehlein A."/>
            <person name="Glaeser S.P."/>
            <person name="Schwengers O."/>
            <person name="Blom J."/>
            <person name="Hollensteiner J."/>
            <person name="Kampfer P."/>
            <person name="Vilcinskas A."/>
        </authorList>
    </citation>
    <scope>NUCLEOTIDE SEQUENCE [LARGE SCALE GENOMIC DNA]</scope>
    <source>
        <strain evidence="2">G163CM</strain>
    </source>
</reference>
<evidence type="ECO:0000313" key="3">
    <source>
        <dbReference type="Proteomes" id="UP001199659"/>
    </source>
</evidence>
<feature type="chain" id="PRO_5046721382" description="Type 1 fimbrial protein" evidence="1">
    <location>
        <begin position="30"/>
        <end position="106"/>
    </location>
</feature>
<feature type="signal peptide" evidence="1">
    <location>
        <begin position="1"/>
        <end position="29"/>
    </location>
</feature>
<evidence type="ECO:0008006" key="4">
    <source>
        <dbReference type="Google" id="ProtNLM"/>
    </source>
</evidence>
<gene>
    <name evidence="2" type="ORF">G163CM_09840</name>
</gene>
<proteinExistence type="predicted"/>
<evidence type="ECO:0000313" key="2">
    <source>
        <dbReference type="EMBL" id="UGS40289.1"/>
    </source>
</evidence>